<organism evidence="10 11">
    <name type="scientific">Marchantia polymorpha subsp. ruderalis</name>
    <dbReference type="NCBI Taxonomy" id="1480154"/>
    <lineage>
        <taxon>Eukaryota</taxon>
        <taxon>Viridiplantae</taxon>
        <taxon>Streptophyta</taxon>
        <taxon>Embryophyta</taxon>
        <taxon>Marchantiophyta</taxon>
        <taxon>Marchantiopsida</taxon>
        <taxon>Marchantiidae</taxon>
        <taxon>Marchantiales</taxon>
        <taxon>Marchantiaceae</taxon>
        <taxon>Marchantia</taxon>
    </lineage>
</organism>
<evidence type="ECO:0000256" key="1">
    <source>
        <dbReference type="ARBA" id="ARBA00001947"/>
    </source>
</evidence>
<dbReference type="GO" id="GO:0016787">
    <property type="term" value="F:hydrolase activity"/>
    <property type="evidence" value="ECO:0007669"/>
    <property type="project" value="UniProtKB-KW"/>
</dbReference>
<dbReference type="AlphaFoldDB" id="A0A176VJW4"/>
<evidence type="ECO:0000256" key="4">
    <source>
        <dbReference type="ARBA" id="ARBA00022801"/>
    </source>
</evidence>
<dbReference type="Proteomes" id="UP000077202">
    <property type="component" value="Unassembled WGS sequence"/>
</dbReference>
<keyword evidence="11" id="KW-1185">Reference proteome</keyword>
<dbReference type="EMBL" id="LVLJ01003657">
    <property type="protein sequence ID" value="OAE20235.1"/>
    <property type="molecule type" value="Genomic_DNA"/>
</dbReference>
<evidence type="ECO:0000313" key="12">
    <source>
        <dbReference type="Proteomes" id="UP001162541"/>
    </source>
</evidence>
<dbReference type="SMART" id="SM00849">
    <property type="entry name" value="Lactamase_B"/>
    <property type="match status" value="1"/>
</dbReference>
<protein>
    <recommendedName>
        <fullName evidence="8">Metallo-beta-lactamase domain-containing protein</fullName>
    </recommendedName>
</protein>
<dbReference type="Pfam" id="PF07719">
    <property type="entry name" value="TPR_2"/>
    <property type="match status" value="1"/>
</dbReference>
<dbReference type="InterPro" id="IPR051453">
    <property type="entry name" value="MBL_Glyoxalase_II"/>
</dbReference>
<dbReference type="SUPFAM" id="SSF48452">
    <property type="entry name" value="TPR-like"/>
    <property type="match status" value="1"/>
</dbReference>
<dbReference type="Proteomes" id="UP001162541">
    <property type="component" value="Chromosome 3"/>
</dbReference>
<reference evidence="10 11" key="1">
    <citation type="submission" date="2016-03" db="EMBL/GenBank/DDBJ databases">
        <title>Mechanisms controlling the formation of the plant cell surface in tip-growing cells are functionally conserved among land plants.</title>
        <authorList>
            <person name="Honkanen S."/>
            <person name="Jones V.A."/>
            <person name="Morieri G."/>
            <person name="Champion C."/>
            <person name="Hetherington A.J."/>
            <person name="Kelly S."/>
            <person name="Saint-Marcoux D."/>
            <person name="Proust H."/>
            <person name="Prescott H."/>
            <person name="Dolan L."/>
        </authorList>
    </citation>
    <scope>NUCLEOTIDE SEQUENCE [LARGE SCALE GENOMIC DNA]</scope>
    <source>
        <strain evidence="11">cv. Tak-1 and cv. Tak-2</strain>
        <tissue evidence="10">Whole gametophyte</tissue>
    </source>
</reference>
<dbReference type="SUPFAM" id="SSF56281">
    <property type="entry name" value="Metallo-hydrolase/oxidoreductase"/>
    <property type="match status" value="1"/>
</dbReference>
<dbReference type="InterPro" id="IPR036866">
    <property type="entry name" value="RibonucZ/Hydroxyglut_hydro"/>
</dbReference>
<evidence type="ECO:0000256" key="3">
    <source>
        <dbReference type="ARBA" id="ARBA00022737"/>
    </source>
</evidence>
<dbReference type="PANTHER" id="PTHR46233">
    <property type="entry name" value="HYDROXYACYLGLUTATHIONE HYDROLASE GLOC"/>
    <property type="match status" value="1"/>
</dbReference>
<keyword evidence="2" id="KW-0479">Metal-binding</keyword>
<evidence type="ECO:0000256" key="6">
    <source>
        <dbReference type="ARBA" id="ARBA00022833"/>
    </source>
</evidence>
<evidence type="ECO:0000259" key="8">
    <source>
        <dbReference type="SMART" id="SM00849"/>
    </source>
</evidence>
<dbReference type="Pfam" id="PF00753">
    <property type="entry name" value="Lactamase_B"/>
    <property type="match status" value="2"/>
</dbReference>
<feature type="repeat" description="TPR" evidence="7">
    <location>
        <begin position="75"/>
        <end position="108"/>
    </location>
</feature>
<gene>
    <name evidence="10" type="ORF">AXG93_3960s1260</name>
    <name evidence="9" type="ORF">Mp_3g02250</name>
</gene>
<dbReference type="InterPro" id="IPR019734">
    <property type="entry name" value="TPR_rpt"/>
</dbReference>
<dbReference type="GO" id="GO:0046872">
    <property type="term" value="F:metal ion binding"/>
    <property type="evidence" value="ECO:0007669"/>
    <property type="project" value="UniProtKB-KW"/>
</dbReference>
<feature type="domain" description="Metallo-beta-lactamase" evidence="8">
    <location>
        <begin position="156"/>
        <end position="342"/>
    </location>
</feature>
<keyword evidence="3" id="KW-0677">Repeat</keyword>
<sequence length="375" mass="40751">MDALKAAGNEAVRQGDYTAALDSYQQALSAADDNTSADEIAALHSNCSFAHLKLGQLQEALQEANKSVAAKSNWSKGYFRLGEAHFALRDYSTAAEAYAKASELAPEDATLKKRVALATEAVDGFYFRQLLPARDICLAPSNIIERQIFSSAEQMQNYIYLIGDARTRECVVVDAAWDVKGIRAIAAADNMKLVGAVVTHYHFDHVGGIPPPPFDSFGIKVPGVSDLALEDKVKVYVNKHDAQTVKTKCAVPAASMVLLEDGGVVNIGSVKMHFIHTPGHTPGSQCIHIPRKDGDLLISGDTLFIGSCGRLDFPDCDPKAMYSSLQKKLASLPDSTRVYPGHDYGGPFTTIADEKKQGLLKGMTESHWLKMHHRF</sequence>
<dbReference type="PANTHER" id="PTHR46233:SF3">
    <property type="entry name" value="HYDROXYACYLGLUTATHIONE HYDROLASE GLOC"/>
    <property type="match status" value="1"/>
</dbReference>
<reference evidence="12" key="3">
    <citation type="journal article" date="2020" name="Curr. Biol.">
        <title>Chromatin organization in early land plants reveals an ancestral association between H3K27me3, transposons, and constitutive heterochromatin.</title>
        <authorList>
            <person name="Montgomery S.A."/>
            <person name="Tanizawa Y."/>
            <person name="Galik B."/>
            <person name="Wang N."/>
            <person name="Ito T."/>
            <person name="Mochizuki T."/>
            <person name="Akimcheva S."/>
            <person name="Bowman J.L."/>
            <person name="Cognat V."/>
            <person name="Marechal-Drouard L."/>
            <person name="Ekker H."/>
            <person name="Hong S.F."/>
            <person name="Kohchi T."/>
            <person name="Lin S.S."/>
            <person name="Liu L.D."/>
            <person name="Nakamura Y."/>
            <person name="Valeeva L.R."/>
            <person name="Shakirov E.V."/>
            <person name="Shippen D.E."/>
            <person name="Wei W.L."/>
            <person name="Yagura M."/>
            <person name="Yamaoka S."/>
            <person name="Yamato K.T."/>
            <person name="Liu C."/>
            <person name="Berger F."/>
        </authorList>
    </citation>
    <scope>NUCLEOTIDE SEQUENCE [LARGE SCALE GENOMIC DNA]</scope>
    <source>
        <strain evidence="12">Tak-1</strain>
    </source>
</reference>
<keyword evidence="4" id="KW-0378">Hydrolase</keyword>
<dbReference type="EMBL" id="AP019868">
    <property type="protein sequence ID" value="BBN04163.1"/>
    <property type="molecule type" value="Genomic_DNA"/>
</dbReference>
<dbReference type="Gene3D" id="3.60.15.10">
    <property type="entry name" value="Ribonuclease Z/Hydroxyacylglutathione hydrolase-like"/>
    <property type="match status" value="1"/>
</dbReference>
<dbReference type="CDD" id="cd16275">
    <property type="entry name" value="BaeB-like_MBL-fold"/>
    <property type="match status" value="1"/>
</dbReference>
<comment type="cofactor">
    <cofactor evidence="1">
        <name>Zn(2+)</name>
        <dbReference type="ChEBI" id="CHEBI:29105"/>
    </cofactor>
</comment>
<evidence type="ECO:0000313" key="9">
    <source>
        <dbReference type="EMBL" id="BBN04163.1"/>
    </source>
</evidence>
<keyword evidence="5 7" id="KW-0802">TPR repeat</keyword>
<evidence type="ECO:0000256" key="2">
    <source>
        <dbReference type="ARBA" id="ARBA00022723"/>
    </source>
</evidence>
<dbReference type="InterPro" id="IPR001279">
    <property type="entry name" value="Metallo-B-lactamas"/>
</dbReference>
<dbReference type="PROSITE" id="PS50005">
    <property type="entry name" value="TPR"/>
    <property type="match status" value="1"/>
</dbReference>
<keyword evidence="6" id="KW-0862">Zinc</keyword>
<dbReference type="InterPro" id="IPR011990">
    <property type="entry name" value="TPR-like_helical_dom_sf"/>
</dbReference>
<evidence type="ECO:0000313" key="11">
    <source>
        <dbReference type="Proteomes" id="UP000077202"/>
    </source>
</evidence>
<dbReference type="Gene3D" id="1.25.40.10">
    <property type="entry name" value="Tetratricopeptide repeat domain"/>
    <property type="match status" value="1"/>
</dbReference>
<reference evidence="9" key="2">
    <citation type="journal article" date="2019" name="Curr. Biol.">
        <title>Chromatin organization in early land plants reveals an ancestral association between H3K27me3, transposons, and constitutive heterochromatin.</title>
        <authorList>
            <person name="Montgomery S.A."/>
            <person name="Tanizawa Y."/>
            <person name="Galik B."/>
            <person name="Wang N."/>
            <person name="Ito T."/>
            <person name="Mochizuki T."/>
            <person name="Akimcheva S."/>
            <person name="Bowman J."/>
            <person name="Cognat V."/>
            <person name="Drouard L."/>
            <person name="Ekker H."/>
            <person name="Houng S."/>
            <person name="Kohchi T."/>
            <person name="Lin S."/>
            <person name="Liu L.D."/>
            <person name="Nakamura Y."/>
            <person name="Valeeva L.R."/>
            <person name="Shakirov E.V."/>
            <person name="Shippen D.E."/>
            <person name="Wei W."/>
            <person name="Yagura M."/>
            <person name="Yamaoka S."/>
            <person name="Yamato K.T."/>
            <person name="Liu C."/>
            <person name="Berger F."/>
        </authorList>
    </citation>
    <scope>NUCLEOTIDE SEQUENCE [LARGE SCALE GENOMIC DNA]</scope>
    <source>
        <strain evidence="9">Tak-1</strain>
    </source>
</reference>
<evidence type="ECO:0000256" key="7">
    <source>
        <dbReference type="PROSITE-ProRule" id="PRU00339"/>
    </source>
</evidence>
<proteinExistence type="predicted"/>
<evidence type="ECO:0000256" key="5">
    <source>
        <dbReference type="ARBA" id="ARBA00022803"/>
    </source>
</evidence>
<name>A0A176VJW4_MARPO</name>
<evidence type="ECO:0000313" key="10">
    <source>
        <dbReference type="EMBL" id="OAE20235.1"/>
    </source>
</evidence>
<accession>A0A176VJW4</accession>
<dbReference type="SMART" id="SM00028">
    <property type="entry name" value="TPR"/>
    <property type="match status" value="3"/>
</dbReference>
<dbReference type="InterPro" id="IPR013105">
    <property type="entry name" value="TPR_2"/>
</dbReference>